<dbReference type="InterPro" id="IPR037923">
    <property type="entry name" value="HTH-like"/>
</dbReference>
<proteinExistence type="predicted"/>
<keyword evidence="2" id="KW-0238">DNA-binding</keyword>
<feature type="domain" description="HTH araC/xylS-type" evidence="4">
    <location>
        <begin position="173"/>
        <end position="274"/>
    </location>
</feature>
<dbReference type="RefSeq" id="WP_348739561.1">
    <property type="nucleotide sequence ID" value="NZ_CAXJRC010000042.1"/>
</dbReference>
<evidence type="ECO:0000256" key="2">
    <source>
        <dbReference type="ARBA" id="ARBA00023125"/>
    </source>
</evidence>
<comment type="caution">
    <text evidence="5">The sequence shown here is derived from an EMBL/GenBank/DDBJ whole genome shotgun (WGS) entry which is preliminary data.</text>
</comment>
<reference evidence="5 6" key="1">
    <citation type="submission" date="2024-05" db="EMBL/GenBank/DDBJ databases">
        <authorList>
            <person name="Duchaud E."/>
        </authorList>
    </citation>
    <scope>NUCLEOTIDE SEQUENCE [LARGE SCALE GENOMIC DNA]</scope>
    <source>
        <strain evidence="5">Ena-SAMPLE-TAB-13-05-2024-13:56:06:370-140305</strain>
    </source>
</reference>
<dbReference type="Proteomes" id="UP001497602">
    <property type="component" value="Unassembled WGS sequence"/>
</dbReference>
<gene>
    <name evidence="5" type="ORF">T190115A13A_50227</name>
</gene>
<dbReference type="Gene3D" id="1.10.10.60">
    <property type="entry name" value="Homeodomain-like"/>
    <property type="match status" value="1"/>
</dbReference>
<dbReference type="EMBL" id="CAXJRC010000042">
    <property type="protein sequence ID" value="CAL2107985.1"/>
    <property type="molecule type" value="Genomic_DNA"/>
</dbReference>
<dbReference type="InterPro" id="IPR018060">
    <property type="entry name" value="HTH_AraC"/>
</dbReference>
<evidence type="ECO:0000313" key="5">
    <source>
        <dbReference type="EMBL" id="CAL2107985.1"/>
    </source>
</evidence>
<organism evidence="5 6">
    <name type="scientific">Tenacibaculum vairaonense</name>
    <dbReference type="NCBI Taxonomy" id="3137860"/>
    <lineage>
        <taxon>Bacteria</taxon>
        <taxon>Pseudomonadati</taxon>
        <taxon>Bacteroidota</taxon>
        <taxon>Flavobacteriia</taxon>
        <taxon>Flavobacteriales</taxon>
        <taxon>Flavobacteriaceae</taxon>
        <taxon>Tenacibaculum</taxon>
    </lineage>
</organism>
<dbReference type="PROSITE" id="PS01124">
    <property type="entry name" value="HTH_ARAC_FAMILY_2"/>
    <property type="match status" value="1"/>
</dbReference>
<evidence type="ECO:0000256" key="1">
    <source>
        <dbReference type="ARBA" id="ARBA00023015"/>
    </source>
</evidence>
<evidence type="ECO:0000313" key="6">
    <source>
        <dbReference type="Proteomes" id="UP001497602"/>
    </source>
</evidence>
<sequence length="278" mass="33026">MITKNKIPIHNINSEFNIKIEDIPHINPYNYKEMHRHNYYEFMFFTKGGGYQFIDFDKIFLKNNSCYIVKPRQVHLVKRNKEADGFLIQFKTTALPTELINSLQILQCHSEPKILFENKKSFIEKISSYINLMKNTNESEPFYDQKLRHLLTVILYDLEAFLPENKNFNLKKEKILFDFNTLVNSQKNKLTVNEYAEKLNISTKKLSEIVKKNYGITPLQYIHNNLLLEIKRELIFKDVNIKEVSYSYGFDNPSNFSLFIKKKTGFTPTELQRRLTNL</sequence>
<dbReference type="InterPro" id="IPR009057">
    <property type="entry name" value="Homeodomain-like_sf"/>
</dbReference>
<dbReference type="PANTHER" id="PTHR43280:SF32">
    <property type="entry name" value="TRANSCRIPTIONAL REGULATORY PROTEIN"/>
    <property type="match status" value="1"/>
</dbReference>
<dbReference type="SUPFAM" id="SSF46689">
    <property type="entry name" value="Homeodomain-like"/>
    <property type="match status" value="1"/>
</dbReference>
<dbReference type="Pfam" id="PF12833">
    <property type="entry name" value="HTH_18"/>
    <property type="match status" value="1"/>
</dbReference>
<name>A0ABP1FC93_9FLAO</name>
<dbReference type="SMART" id="SM00342">
    <property type="entry name" value="HTH_ARAC"/>
    <property type="match status" value="1"/>
</dbReference>
<dbReference type="SUPFAM" id="SSF51215">
    <property type="entry name" value="Regulatory protein AraC"/>
    <property type="match status" value="1"/>
</dbReference>
<keyword evidence="6" id="KW-1185">Reference proteome</keyword>
<accession>A0ABP1FC93</accession>
<keyword evidence="1" id="KW-0805">Transcription regulation</keyword>
<evidence type="ECO:0000259" key="4">
    <source>
        <dbReference type="PROSITE" id="PS01124"/>
    </source>
</evidence>
<keyword evidence="3" id="KW-0804">Transcription</keyword>
<protein>
    <submittedName>
        <fullName evidence="5">AraC family transcriptional regulator, transcriptional activator of pobA</fullName>
    </submittedName>
</protein>
<dbReference type="PANTHER" id="PTHR43280">
    <property type="entry name" value="ARAC-FAMILY TRANSCRIPTIONAL REGULATOR"/>
    <property type="match status" value="1"/>
</dbReference>
<evidence type="ECO:0000256" key="3">
    <source>
        <dbReference type="ARBA" id="ARBA00023163"/>
    </source>
</evidence>